<proteinExistence type="predicted"/>
<comment type="caution">
    <text evidence="1">The sequence shown here is derived from an EMBL/GenBank/DDBJ whole genome shotgun (WGS) entry which is preliminary data.</text>
</comment>
<gene>
    <name evidence="1" type="ORF">ULMA_22100</name>
</gene>
<evidence type="ECO:0000313" key="2">
    <source>
        <dbReference type="Proteomes" id="UP000326509"/>
    </source>
</evidence>
<dbReference type="Proteomes" id="UP000326509">
    <property type="component" value="Unassembled WGS sequence"/>
</dbReference>
<reference evidence="1 2" key="1">
    <citation type="submission" date="2019-08" db="EMBL/GenBank/DDBJ databases">
        <title>Draft genome sequence of Ulvibacter marinus type strain NBRC 109484.</title>
        <authorList>
            <person name="Kawano K."/>
            <person name="Ushijima N."/>
            <person name="Kihara M."/>
            <person name="Itoh H."/>
        </authorList>
    </citation>
    <scope>NUCLEOTIDE SEQUENCE [LARGE SCALE GENOMIC DNA]</scope>
    <source>
        <strain evidence="1 2">NBRC 109484</strain>
    </source>
</reference>
<dbReference type="RefSeq" id="WP_151674542.1">
    <property type="nucleotide sequence ID" value="NZ_BKCG01000005.1"/>
</dbReference>
<name>A0A5J4IZY0_9FLAO</name>
<dbReference type="OrthoDB" id="1398135at2"/>
<protein>
    <submittedName>
        <fullName evidence="1">Uncharacterized protein</fullName>
    </submittedName>
</protein>
<keyword evidence="2" id="KW-1185">Reference proteome</keyword>
<dbReference type="AlphaFoldDB" id="A0A5J4IZY0"/>
<accession>A0A5J4IZY0</accession>
<evidence type="ECO:0000313" key="1">
    <source>
        <dbReference type="EMBL" id="GER60102.1"/>
    </source>
</evidence>
<organism evidence="1 2">
    <name type="scientific">Patiriisocius marinus</name>
    <dbReference type="NCBI Taxonomy" id="1397112"/>
    <lineage>
        <taxon>Bacteria</taxon>
        <taxon>Pseudomonadati</taxon>
        <taxon>Bacteroidota</taxon>
        <taxon>Flavobacteriia</taxon>
        <taxon>Flavobacteriales</taxon>
        <taxon>Flavobacteriaceae</taxon>
        <taxon>Patiriisocius</taxon>
    </lineage>
</organism>
<dbReference type="EMBL" id="BKCG01000005">
    <property type="protein sequence ID" value="GER60102.1"/>
    <property type="molecule type" value="Genomic_DNA"/>
</dbReference>
<sequence length="158" mass="17420">MSIVGYQSNVPKAQGGGLIANTQRELSVPPNHLNSDLFHSPARNIYAVINENIVIGKDIRLRTRSGAKEIAGWQLSLPAPLVKNQQGEYTGTLLSREGKPFFYAIDDDGRVFMSGKFNSPEDEVILNVNPYVAELPLKFRSFPDRQAPIPAKRAASAR</sequence>